<dbReference type="InterPro" id="IPR022385">
    <property type="entry name" value="Rhs_assc_core"/>
</dbReference>
<accession>A0A1Y2SNG7</accession>
<evidence type="ECO:0000256" key="1">
    <source>
        <dbReference type="ARBA" id="ARBA00009455"/>
    </source>
</evidence>
<dbReference type="PANTHER" id="PTHR32305:SF15">
    <property type="entry name" value="PROTEIN RHSA-RELATED"/>
    <property type="match status" value="1"/>
</dbReference>
<gene>
    <name evidence="3" type="ORF">Xbed_02379</name>
</gene>
<evidence type="ECO:0000313" key="4">
    <source>
        <dbReference type="Proteomes" id="UP000194204"/>
    </source>
</evidence>
<evidence type="ECO:0000313" key="3">
    <source>
        <dbReference type="EMBL" id="OTA19522.1"/>
    </source>
</evidence>
<comment type="similarity">
    <text evidence="1">Belongs to the RHS family.</text>
</comment>
<dbReference type="STRING" id="40578.Xbed_02379"/>
<dbReference type="InterPro" id="IPR050708">
    <property type="entry name" value="T6SS_VgrG/RHS"/>
</dbReference>
<dbReference type="PANTHER" id="PTHR32305">
    <property type="match status" value="1"/>
</dbReference>
<protein>
    <submittedName>
        <fullName evidence="3">RHS family protein</fullName>
    </submittedName>
</protein>
<dbReference type="InterPro" id="IPR001826">
    <property type="entry name" value="RHS"/>
</dbReference>
<dbReference type="NCBIfam" id="TIGR03696">
    <property type="entry name" value="Rhs_assc_core"/>
    <property type="match status" value="1"/>
</dbReference>
<sequence>MHDGKLAAANLQLWLAGRPDIAPRADALMGRDFLWSGDQLIEEVPVYADGTPVEEQRVRWLYEPGSLTPSARFEKGKLHYIISDHQGTPREMLDEQGVLVWAQRLKTWGQAEKSQVIPSNHPDYHVDCHFRFMGQFEDTESGLCYNRFRYYSNETGQYISPDPIGLLGGFNPYSYVHNPIGRVDPLGLNSELIATQEQINAILREHLPEIRKIDPNAEIGYRGSAASGISKAHDPSIARPVNLKSFDVDAFIKSDYLAYNPVFDNRRRDAYKIEGMKQIEASIDKKLRAAIPGLRDEPFGFRIFKSHELDELSRKGDVQQIVTCK</sequence>
<dbReference type="AlphaFoldDB" id="A0A1Y2SNG7"/>
<evidence type="ECO:0000259" key="2">
    <source>
        <dbReference type="Pfam" id="PF03527"/>
    </source>
</evidence>
<proteinExistence type="inferred from homology"/>
<keyword evidence="4" id="KW-1185">Reference proteome</keyword>
<name>A0A1Y2SNG7_9GAMM</name>
<dbReference type="Pfam" id="PF03527">
    <property type="entry name" value="RHS"/>
    <property type="match status" value="1"/>
</dbReference>
<dbReference type="Gene3D" id="2.180.10.10">
    <property type="entry name" value="RHS repeat-associated core"/>
    <property type="match status" value="1"/>
</dbReference>
<feature type="domain" description="RHS protein conserved region" evidence="2">
    <location>
        <begin position="79"/>
        <end position="112"/>
    </location>
</feature>
<dbReference type="EMBL" id="MUBK01000018">
    <property type="protein sequence ID" value="OTA19522.1"/>
    <property type="molecule type" value="Genomic_DNA"/>
</dbReference>
<organism evidence="3 4">
    <name type="scientific">Xenorhabdus beddingii</name>
    <dbReference type="NCBI Taxonomy" id="40578"/>
    <lineage>
        <taxon>Bacteria</taxon>
        <taxon>Pseudomonadati</taxon>
        <taxon>Pseudomonadota</taxon>
        <taxon>Gammaproteobacteria</taxon>
        <taxon>Enterobacterales</taxon>
        <taxon>Morganellaceae</taxon>
        <taxon>Xenorhabdus</taxon>
    </lineage>
</organism>
<reference evidence="3 4" key="1">
    <citation type="submission" date="2017-01" db="EMBL/GenBank/DDBJ databases">
        <title>Deconstructing symbiosis and pathogenesis requirements using a combined genomic-metabolomic approach.</title>
        <authorList>
            <person name="Tobias N.J."/>
            <person name="Wolff H."/>
            <person name="Djahanschiri B."/>
            <person name="Ebersberger I."/>
            <person name="Bode H.B."/>
        </authorList>
    </citation>
    <scope>NUCLEOTIDE SEQUENCE [LARGE SCALE GENOMIC DNA]</scope>
    <source>
        <strain evidence="3 4">DSM 4764</strain>
    </source>
</reference>
<comment type="caution">
    <text evidence="3">The sequence shown here is derived from an EMBL/GenBank/DDBJ whole genome shotgun (WGS) entry which is preliminary data.</text>
</comment>
<dbReference type="Proteomes" id="UP000194204">
    <property type="component" value="Unassembled WGS sequence"/>
</dbReference>